<name>A0ABV5FZS1_9MICC</name>
<accession>A0ABV5FZS1</accession>
<protein>
    <submittedName>
        <fullName evidence="2">Uncharacterized protein</fullName>
    </submittedName>
</protein>
<reference evidence="2 3" key="1">
    <citation type="submission" date="2024-09" db="EMBL/GenBank/DDBJ databases">
        <authorList>
            <person name="Sun Q."/>
            <person name="Mori K."/>
        </authorList>
    </citation>
    <scope>NUCLEOTIDE SEQUENCE [LARGE SCALE GENOMIC DNA]</scope>
    <source>
        <strain evidence="2 3">CCM 7609</strain>
    </source>
</reference>
<comment type="caution">
    <text evidence="2">The sequence shown here is derived from an EMBL/GenBank/DDBJ whole genome shotgun (WGS) entry which is preliminary data.</text>
</comment>
<dbReference type="Proteomes" id="UP001589575">
    <property type="component" value="Unassembled WGS sequence"/>
</dbReference>
<keyword evidence="3" id="KW-1185">Reference proteome</keyword>
<proteinExistence type="predicted"/>
<organism evidence="2 3">
    <name type="scientific">Citricoccus parietis</name>
    <dbReference type="NCBI Taxonomy" id="592307"/>
    <lineage>
        <taxon>Bacteria</taxon>
        <taxon>Bacillati</taxon>
        <taxon>Actinomycetota</taxon>
        <taxon>Actinomycetes</taxon>
        <taxon>Micrococcales</taxon>
        <taxon>Micrococcaceae</taxon>
        <taxon>Citricoccus</taxon>
    </lineage>
</organism>
<evidence type="ECO:0000313" key="2">
    <source>
        <dbReference type="EMBL" id="MFB9072176.1"/>
    </source>
</evidence>
<evidence type="ECO:0000256" key="1">
    <source>
        <dbReference type="SAM" id="MobiDB-lite"/>
    </source>
</evidence>
<sequence>MTRMRTSVVSPPMMRRRLFMPPILHPRDAERTTAAHGLSHSSHQWCGAGFREPGRATLPRHSCSHSGSSRPAGFG</sequence>
<dbReference type="EMBL" id="JBHMFI010000001">
    <property type="protein sequence ID" value="MFB9072176.1"/>
    <property type="molecule type" value="Genomic_DNA"/>
</dbReference>
<gene>
    <name evidence="2" type="ORF">ACFFX0_13570</name>
</gene>
<evidence type="ECO:0000313" key="3">
    <source>
        <dbReference type="Proteomes" id="UP001589575"/>
    </source>
</evidence>
<feature type="region of interest" description="Disordered" evidence="1">
    <location>
        <begin position="34"/>
        <end position="75"/>
    </location>
</feature>